<dbReference type="InterPro" id="IPR003959">
    <property type="entry name" value="ATPase_AAA_core"/>
</dbReference>
<feature type="domain" description="ATPase AAA-type core" evidence="1">
    <location>
        <begin position="23"/>
        <end position="317"/>
    </location>
</feature>
<dbReference type="GO" id="GO:0005524">
    <property type="term" value="F:ATP binding"/>
    <property type="evidence" value="ECO:0007669"/>
    <property type="project" value="InterPro"/>
</dbReference>
<dbReference type="EMBL" id="UGTJ01000001">
    <property type="protein sequence ID" value="SUB80308.1"/>
    <property type="molecule type" value="Genomic_DNA"/>
</dbReference>
<dbReference type="RefSeq" id="WP_115153781.1">
    <property type="nucleotide sequence ID" value="NZ_DBFWLE010000016.1"/>
</dbReference>
<dbReference type="AlphaFoldDB" id="A0AAQ1ZIQ0"/>
<evidence type="ECO:0000313" key="3">
    <source>
        <dbReference type="Proteomes" id="UP000255283"/>
    </source>
</evidence>
<dbReference type="GO" id="GO:0016887">
    <property type="term" value="F:ATP hydrolysis activity"/>
    <property type="evidence" value="ECO:0007669"/>
    <property type="project" value="InterPro"/>
</dbReference>
<organism evidence="2 3">
    <name type="scientific">Segatella buccae</name>
    <dbReference type="NCBI Taxonomy" id="28126"/>
    <lineage>
        <taxon>Bacteria</taxon>
        <taxon>Pseudomonadati</taxon>
        <taxon>Bacteroidota</taxon>
        <taxon>Bacteroidia</taxon>
        <taxon>Bacteroidales</taxon>
        <taxon>Prevotellaceae</taxon>
        <taxon>Segatella</taxon>
    </lineage>
</organism>
<proteinExistence type="predicted"/>
<dbReference type="Proteomes" id="UP000255283">
    <property type="component" value="Unassembled WGS sequence"/>
</dbReference>
<sequence>MKRIRLKNFRCFNDYEMTFRPGINLLIGDNASGKTTILKALQIAASSFFAGFNDEYTRFTGIGNDDFSRFFAGDKLLPVKPIDIQFDMGNYGGLFLSRSGKKNRTSIKGITAWKQEGQNLLTAIANGERKALPLFAAFSTEDIHSSRRLSMKPFKDYFLPVSFGYYESLQGNGLFDYWIKRLLVLCEGGEGATEIACVRKAIIDALAADGCGIMQEVIVRPVQGIVYFKLADDRLVSAEDLSDGYKRLVNIIMDLAFRCALLNGQIYHEKACSETKGCVLIDEIDQHLHPSLQAVVLKGLQHAFPAMQFVVTTHAPMVMTSLRNDKCNIVYHLKYAKGAYSHEEIHTYGMDASTIIETFMHQQARDARVAEDLKKLFRLIDESHIDEARKLLEEMRQTFENTIPELSEAEAMLTFYDDLYDEEL</sequence>
<dbReference type="SUPFAM" id="SSF52540">
    <property type="entry name" value="P-loop containing nucleoside triphosphate hydrolases"/>
    <property type="match status" value="1"/>
</dbReference>
<evidence type="ECO:0000313" key="2">
    <source>
        <dbReference type="EMBL" id="SUB80308.1"/>
    </source>
</evidence>
<dbReference type="PANTHER" id="PTHR43581:SF2">
    <property type="entry name" value="EXCINUCLEASE ATPASE SUBUNIT"/>
    <property type="match status" value="1"/>
</dbReference>
<dbReference type="Gene3D" id="3.40.50.300">
    <property type="entry name" value="P-loop containing nucleotide triphosphate hydrolases"/>
    <property type="match status" value="2"/>
</dbReference>
<dbReference type="InterPro" id="IPR027417">
    <property type="entry name" value="P-loop_NTPase"/>
</dbReference>
<comment type="caution">
    <text evidence="2">The sequence shown here is derived from an EMBL/GenBank/DDBJ whole genome shotgun (WGS) entry which is preliminary data.</text>
</comment>
<reference evidence="2 3" key="1">
    <citation type="submission" date="2018-06" db="EMBL/GenBank/DDBJ databases">
        <authorList>
            <consortium name="Pathogen Informatics"/>
            <person name="Doyle S."/>
        </authorList>
    </citation>
    <scope>NUCLEOTIDE SEQUENCE [LARGE SCALE GENOMIC DNA]</scope>
    <source>
        <strain evidence="2 3">NCTC13063</strain>
    </source>
</reference>
<gene>
    <name evidence="2" type="ORF">NCTC13063_01591</name>
</gene>
<name>A0AAQ1ZIQ0_9BACT</name>
<dbReference type="PANTHER" id="PTHR43581">
    <property type="entry name" value="ATP/GTP PHOSPHATASE"/>
    <property type="match status" value="1"/>
</dbReference>
<dbReference type="Pfam" id="PF13304">
    <property type="entry name" value="AAA_21"/>
    <property type="match status" value="1"/>
</dbReference>
<protein>
    <submittedName>
        <fullName evidence="2">Chromosome segregation protein</fullName>
    </submittedName>
</protein>
<dbReference type="InterPro" id="IPR051396">
    <property type="entry name" value="Bact_Antivir_Def_Nuclease"/>
</dbReference>
<evidence type="ECO:0000259" key="1">
    <source>
        <dbReference type="Pfam" id="PF13304"/>
    </source>
</evidence>
<accession>A0AAQ1ZIQ0</accession>